<reference evidence="1 2" key="1">
    <citation type="submission" date="2024-04" db="EMBL/GenBank/DDBJ databases">
        <authorList>
            <consortium name="Genoscope - CEA"/>
            <person name="William W."/>
        </authorList>
    </citation>
    <scope>NUCLEOTIDE SEQUENCE [LARGE SCALE GENOMIC DNA]</scope>
</reference>
<organism evidence="1 2">
    <name type="scientific">Lymnaea stagnalis</name>
    <name type="common">Great pond snail</name>
    <name type="synonym">Helix stagnalis</name>
    <dbReference type="NCBI Taxonomy" id="6523"/>
    <lineage>
        <taxon>Eukaryota</taxon>
        <taxon>Metazoa</taxon>
        <taxon>Spiralia</taxon>
        <taxon>Lophotrochozoa</taxon>
        <taxon>Mollusca</taxon>
        <taxon>Gastropoda</taxon>
        <taxon>Heterobranchia</taxon>
        <taxon>Euthyneura</taxon>
        <taxon>Panpulmonata</taxon>
        <taxon>Hygrophila</taxon>
        <taxon>Lymnaeoidea</taxon>
        <taxon>Lymnaeidae</taxon>
        <taxon>Lymnaea</taxon>
    </lineage>
</organism>
<dbReference type="EMBL" id="CAXITT010000210">
    <property type="protein sequence ID" value="CAL1535755.1"/>
    <property type="molecule type" value="Genomic_DNA"/>
</dbReference>
<dbReference type="AlphaFoldDB" id="A0AAV2HNX5"/>
<evidence type="ECO:0000313" key="2">
    <source>
        <dbReference type="Proteomes" id="UP001497497"/>
    </source>
</evidence>
<sequence>MARSQKNCVDLKEITNEWKNLETVKGEANFRNLKLSVTNVQWTNVTCLSDPGKTQTTTVSAEYTSEQKDRLANVSAKYPNQIGTHVTIQKGYVKDLHKTFTLPLAGLPKAITDVLGSSVEIDVGTAETNEQKMELFVSSSHKIDQTDGKAPTAAEATITSSTGTYVGQFSGKAELRGEVILNDNKSVEQCHFSEMVNCMKSKSKNVETLSVSANGLTVHWTITGECLFHLGTKAAVQWSERR</sequence>
<comment type="caution">
    <text evidence="1">The sequence shown here is derived from an EMBL/GenBank/DDBJ whole genome shotgun (WGS) entry which is preliminary data.</text>
</comment>
<dbReference type="Proteomes" id="UP001497497">
    <property type="component" value="Unassembled WGS sequence"/>
</dbReference>
<accession>A0AAV2HNX5</accession>
<keyword evidence="2" id="KW-1185">Reference proteome</keyword>
<proteinExistence type="predicted"/>
<name>A0AAV2HNX5_LYMST</name>
<evidence type="ECO:0000313" key="1">
    <source>
        <dbReference type="EMBL" id="CAL1535755.1"/>
    </source>
</evidence>
<gene>
    <name evidence="1" type="ORF">GSLYS_00009715001</name>
</gene>
<protein>
    <submittedName>
        <fullName evidence="1">Uncharacterized protein</fullName>
    </submittedName>
</protein>